<dbReference type="PANTHER" id="PTHR24320">
    <property type="entry name" value="RETINOL DEHYDROGENASE"/>
    <property type="match status" value="1"/>
</dbReference>
<dbReference type="InterPro" id="IPR002347">
    <property type="entry name" value="SDR_fam"/>
</dbReference>
<keyword evidence="5" id="KW-1185">Reference proteome</keyword>
<evidence type="ECO:0000256" key="3">
    <source>
        <dbReference type="RuleBase" id="RU000363"/>
    </source>
</evidence>
<evidence type="ECO:0000313" key="5">
    <source>
        <dbReference type="Proteomes" id="UP001175261"/>
    </source>
</evidence>
<keyword evidence="2" id="KW-0560">Oxidoreductase</keyword>
<dbReference type="Gene3D" id="3.40.50.720">
    <property type="entry name" value="NAD(P)-binding Rossmann-like Domain"/>
    <property type="match status" value="1"/>
</dbReference>
<evidence type="ECO:0000313" key="4">
    <source>
        <dbReference type="EMBL" id="KAK0384883.1"/>
    </source>
</evidence>
<dbReference type="AlphaFoldDB" id="A0AA39GDV2"/>
<dbReference type="Pfam" id="PF00106">
    <property type="entry name" value="adh_short"/>
    <property type="match status" value="1"/>
</dbReference>
<comment type="caution">
    <text evidence="4">The sequence shown here is derived from an EMBL/GenBank/DDBJ whole genome shotgun (WGS) entry which is preliminary data.</text>
</comment>
<reference evidence="4" key="1">
    <citation type="submission" date="2022-10" db="EMBL/GenBank/DDBJ databases">
        <title>Determination and structural analysis of whole genome sequence of Sarocladium strictum F4-1.</title>
        <authorList>
            <person name="Hu L."/>
            <person name="Jiang Y."/>
        </authorList>
    </citation>
    <scope>NUCLEOTIDE SEQUENCE</scope>
    <source>
        <strain evidence="4">F4-1</strain>
    </source>
</reference>
<dbReference type="Proteomes" id="UP001175261">
    <property type="component" value="Unassembled WGS sequence"/>
</dbReference>
<organism evidence="4 5">
    <name type="scientific">Sarocladium strictum</name>
    <name type="common">Black bundle disease fungus</name>
    <name type="synonym">Acremonium strictum</name>
    <dbReference type="NCBI Taxonomy" id="5046"/>
    <lineage>
        <taxon>Eukaryota</taxon>
        <taxon>Fungi</taxon>
        <taxon>Dikarya</taxon>
        <taxon>Ascomycota</taxon>
        <taxon>Pezizomycotina</taxon>
        <taxon>Sordariomycetes</taxon>
        <taxon>Hypocreomycetidae</taxon>
        <taxon>Hypocreales</taxon>
        <taxon>Sarocladiaceae</taxon>
        <taxon>Sarocladium</taxon>
    </lineage>
</organism>
<evidence type="ECO:0000256" key="2">
    <source>
        <dbReference type="ARBA" id="ARBA00023002"/>
    </source>
</evidence>
<dbReference type="PANTHER" id="PTHR24320:SF283">
    <property type="entry name" value="RETINOL DEHYDROGENASE 11"/>
    <property type="match status" value="1"/>
</dbReference>
<dbReference type="PRINTS" id="PR00080">
    <property type="entry name" value="SDRFAMILY"/>
</dbReference>
<dbReference type="PRINTS" id="PR00081">
    <property type="entry name" value="GDHRDH"/>
</dbReference>
<dbReference type="InterPro" id="IPR036291">
    <property type="entry name" value="NAD(P)-bd_dom_sf"/>
</dbReference>
<dbReference type="EMBL" id="JAPDFR010000007">
    <property type="protein sequence ID" value="KAK0384883.1"/>
    <property type="molecule type" value="Genomic_DNA"/>
</dbReference>
<accession>A0AA39GDV2</accession>
<protein>
    <submittedName>
        <fullName evidence="4">Uncharacterized protein</fullName>
    </submittedName>
</protein>
<comment type="similarity">
    <text evidence="1 3">Belongs to the short-chain dehydrogenases/reductases (SDR) family.</text>
</comment>
<dbReference type="GO" id="GO:0016491">
    <property type="term" value="F:oxidoreductase activity"/>
    <property type="evidence" value="ECO:0007669"/>
    <property type="project" value="UniProtKB-KW"/>
</dbReference>
<sequence>MSNPDFNATTTGSEVAATLAAEIRGKNVVLTGVSPTSVGSATAIAIASQGPATLVLASRTKSKVEEVASEIKAKYPTVATKVVVLDLSSIESIKSAAADIVESVDRIDVLINNAGISLQSRDPVVAANGTKLDLQFYTNHVGPFLFTELLLPTLLNSVSPGASRIVNVSSHGHRLSPIRFSDYAFEKDLYEGVPEAERPPRNVNPGFLQLKDGFPGFVAYGQSKAANILHAVELTRRLRKKGSNAFAVSVHPGTIKTGLMRSLDAQGMETMGGTAPGGIWKSVDQGAATTLVAAFDPKLFGMVPEASDGAQCLYLADCKLADHMLAGHAKNAETARKLWEETESMLGIRSVL</sequence>
<name>A0AA39GDV2_SARSR</name>
<dbReference type="SUPFAM" id="SSF51735">
    <property type="entry name" value="NAD(P)-binding Rossmann-fold domains"/>
    <property type="match status" value="1"/>
</dbReference>
<proteinExistence type="inferred from homology"/>
<evidence type="ECO:0000256" key="1">
    <source>
        <dbReference type="ARBA" id="ARBA00006484"/>
    </source>
</evidence>
<gene>
    <name evidence="4" type="ORF">NLU13_7361</name>
</gene>